<reference evidence="3" key="1">
    <citation type="submission" date="2018-05" db="EMBL/GenBank/DDBJ databases">
        <authorList>
            <person name="Li X."/>
        </authorList>
    </citation>
    <scope>NUCLEOTIDE SEQUENCE [LARGE SCALE GENOMIC DNA]</scope>
    <source>
        <strain evidence="3">HKS-05</strain>
    </source>
</reference>
<sequence length="322" mass="33779">MSGAIFGLMAAACAPAPAPRPSPSVGASPAIAVKAAPVPLNPQDPGQVRLGAFTYAGGLNLTSDQSARLHGMSDLKAYPDGRLLAIGDEGDLLQARLLLDPAGRLVGLTDARLSAIVGEDGQPLAARGKKESDSEGIAELANGDRLISLEEDDRILLYPHGGGRPRRAPAPDAKFPFNLGMEGLAEDPAAGPDAYMVGAEASGDTWICHLASGCVKDRTVAKGPEYGLSALQPLPGGRVAYLLRAWDPVRGSRILLRIVGPTGDQEDQLELAKPLSVDNFEGLAAVPGRDGSTRFYLISDDNFASSQRTLLLAFDWRAPSRR</sequence>
<dbReference type="Pfam" id="PF13449">
    <property type="entry name" value="Phytase-like"/>
    <property type="match status" value="1"/>
</dbReference>
<dbReference type="RefSeq" id="WP_111457706.1">
    <property type="nucleotide sequence ID" value="NZ_QFYP01000001.1"/>
</dbReference>
<name>A0A328AZQ9_9CAUL</name>
<organism evidence="2 3">
    <name type="scientific">Phenylobacterium hankyongense</name>
    <dbReference type="NCBI Taxonomy" id="1813876"/>
    <lineage>
        <taxon>Bacteria</taxon>
        <taxon>Pseudomonadati</taxon>
        <taxon>Pseudomonadota</taxon>
        <taxon>Alphaproteobacteria</taxon>
        <taxon>Caulobacterales</taxon>
        <taxon>Caulobacteraceae</taxon>
        <taxon>Phenylobacterium</taxon>
    </lineage>
</organism>
<evidence type="ECO:0000259" key="1">
    <source>
        <dbReference type="Pfam" id="PF13449"/>
    </source>
</evidence>
<protein>
    <recommendedName>
        <fullName evidence="1">Phytase-like domain-containing protein</fullName>
    </recommendedName>
</protein>
<evidence type="ECO:0000313" key="3">
    <source>
        <dbReference type="Proteomes" id="UP000249842"/>
    </source>
</evidence>
<feature type="domain" description="Phytase-like" evidence="1">
    <location>
        <begin position="68"/>
        <end position="303"/>
    </location>
</feature>
<dbReference type="OrthoDB" id="9798693at2"/>
<dbReference type="AlphaFoldDB" id="A0A328AZQ9"/>
<evidence type="ECO:0000313" key="2">
    <source>
        <dbReference type="EMBL" id="RAK60413.1"/>
    </source>
</evidence>
<dbReference type="PIRSF" id="PIRSF031900">
    <property type="entry name" value="UCP031900"/>
    <property type="match status" value="1"/>
</dbReference>
<proteinExistence type="predicted"/>
<keyword evidence="3" id="KW-1185">Reference proteome</keyword>
<dbReference type="InterPro" id="IPR014567">
    <property type="entry name" value="UCP031900"/>
</dbReference>
<dbReference type="EMBL" id="QFYP01000001">
    <property type="protein sequence ID" value="RAK60413.1"/>
    <property type="molecule type" value="Genomic_DNA"/>
</dbReference>
<comment type="caution">
    <text evidence="2">The sequence shown here is derived from an EMBL/GenBank/DDBJ whole genome shotgun (WGS) entry which is preliminary data.</text>
</comment>
<dbReference type="SUPFAM" id="SSF63829">
    <property type="entry name" value="Calcium-dependent phosphotriesterase"/>
    <property type="match status" value="1"/>
</dbReference>
<accession>A0A328AZQ9</accession>
<dbReference type="Proteomes" id="UP000249842">
    <property type="component" value="Unassembled WGS sequence"/>
</dbReference>
<dbReference type="InterPro" id="IPR027372">
    <property type="entry name" value="Phytase-like_dom"/>
</dbReference>
<gene>
    <name evidence="2" type="ORF">DJ021_11645</name>
</gene>